<protein>
    <submittedName>
        <fullName evidence="1">Uncharacterized protein</fullName>
    </submittedName>
</protein>
<evidence type="ECO:0000313" key="2">
    <source>
        <dbReference type="Proteomes" id="UP000316649"/>
    </source>
</evidence>
<dbReference type="RefSeq" id="WP_144359384.1">
    <property type="nucleotide sequence ID" value="NZ_VMNH01000014.1"/>
</dbReference>
<name>A0A557S6P6_9GAMM</name>
<evidence type="ECO:0000313" key="1">
    <source>
        <dbReference type="EMBL" id="TVO73027.1"/>
    </source>
</evidence>
<proteinExistence type="predicted"/>
<sequence>MFDPPVHTHKTVVMQRILDAASRGYCYHTSGTLPLHKAGNLAGKFAEHYQVHHNANQRAYAKRLGRASTRLFLYQRSNQDLMWWLLATHGSGQVHQLEHLDHLLDQRRRLRLEDDYEVVRVTRRREHGGGTVWTWRMTHICYAQWQERVNQVCRGNDALKATQMLGSLYRTPGFSGVRRQVGKLTALARRKWRRYHGDLSQFQLPPKLPYLERLPDTTVALSVLQQVNHLHMPT</sequence>
<gene>
    <name evidence="1" type="ORF">FHP88_12330</name>
</gene>
<accession>A0A557S6P6</accession>
<dbReference type="AlphaFoldDB" id="A0A557S6P6"/>
<dbReference type="OrthoDB" id="7059846at2"/>
<organism evidence="1 2">
    <name type="scientific">Sedimenticola selenatireducens</name>
    <dbReference type="NCBI Taxonomy" id="191960"/>
    <lineage>
        <taxon>Bacteria</taxon>
        <taxon>Pseudomonadati</taxon>
        <taxon>Pseudomonadota</taxon>
        <taxon>Gammaproteobacteria</taxon>
        <taxon>Chromatiales</taxon>
        <taxon>Sedimenticolaceae</taxon>
        <taxon>Sedimenticola</taxon>
    </lineage>
</organism>
<dbReference type="Proteomes" id="UP000316649">
    <property type="component" value="Unassembled WGS sequence"/>
</dbReference>
<keyword evidence="2" id="KW-1185">Reference proteome</keyword>
<dbReference type="EMBL" id="VMNH01000014">
    <property type="protein sequence ID" value="TVO73027.1"/>
    <property type="molecule type" value="Genomic_DNA"/>
</dbReference>
<comment type="caution">
    <text evidence="1">The sequence shown here is derived from an EMBL/GenBank/DDBJ whole genome shotgun (WGS) entry which is preliminary data.</text>
</comment>
<reference evidence="1 2" key="1">
    <citation type="submission" date="2019-07" db="EMBL/GenBank/DDBJ databases">
        <title>The pathways for chlorine oxyanion respiration interact through the shared metabolite chlorate.</title>
        <authorList>
            <person name="Barnum T.P."/>
            <person name="Cheng Y."/>
            <person name="Hill K.A."/>
            <person name="Lucas L.N."/>
            <person name="Carlson H.K."/>
            <person name="Coates J.D."/>
        </authorList>
    </citation>
    <scope>NUCLEOTIDE SEQUENCE [LARGE SCALE GENOMIC DNA]</scope>
    <source>
        <strain evidence="1 2">BK-1</strain>
    </source>
</reference>